<dbReference type="KEGG" id="pcea:J3359_14400"/>
<reference evidence="1 2" key="1">
    <citation type="submission" date="2021-03" db="EMBL/GenBank/DDBJ databases">
        <title>Complete genome of Polaribacter_sp.SM13.</title>
        <authorList>
            <person name="Jeong S.W."/>
            <person name="Bae J.W."/>
        </authorList>
    </citation>
    <scope>NUCLEOTIDE SEQUENCE [LARGE SCALE GENOMIC DNA]</scope>
    <source>
        <strain evidence="1 2">SM13</strain>
    </source>
</reference>
<gene>
    <name evidence="1" type="ORF">J3359_14400</name>
</gene>
<organism evidence="1 2">
    <name type="scientific">Polaribacter cellanae</name>
    <dbReference type="NCBI Taxonomy" id="2818493"/>
    <lineage>
        <taxon>Bacteria</taxon>
        <taxon>Pseudomonadati</taxon>
        <taxon>Bacteroidota</taxon>
        <taxon>Flavobacteriia</taxon>
        <taxon>Flavobacteriales</taxon>
        <taxon>Flavobacteriaceae</taxon>
    </lineage>
</organism>
<sequence length="367" mass="42967">MKLLKDNKYSILNTVELLKFENDNSRELKNIVLLFVSNTKEKLNDLLNKEIKNGFSLVKEINHKLSLLSDKEVFDLIKTPKFLNIVYRPGIRSIEEQLSTINRFLDAEVIWKQERFDSSKNNIVWAINGKGCIRFTKDNTFSRYESPLLFDNVVLDFFSSYNYSLGKESYLTYNSNEELELHNFDEAELIVDKLEELFINTKENIREFINLFINVIHFKAIQNKKQYSSCTSGGYIGRVLIGNALSHRDELLIEAVIHEAIHGLLFMIDEINAWMPSAELDFTQKYNVQSPWTGNMLNIRNVLQACFVWYGLFTFWKSYETSNEFIKNRINFIYKGFKGLNLDSDIKLEEITLEAINKVKSEVINYE</sequence>
<proteinExistence type="predicted"/>
<keyword evidence="2" id="KW-1185">Reference proteome</keyword>
<protein>
    <recommendedName>
        <fullName evidence="3">HEXXH motif domain-containing protein</fullName>
    </recommendedName>
</protein>
<dbReference type="RefSeq" id="WP_208077609.1">
    <property type="nucleotide sequence ID" value="NZ_CP071869.1"/>
</dbReference>
<name>A0A975H615_9FLAO</name>
<evidence type="ECO:0000313" key="1">
    <source>
        <dbReference type="EMBL" id="QTE21991.1"/>
    </source>
</evidence>
<accession>A0A975H615</accession>
<dbReference type="AlphaFoldDB" id="A0A975H615"/>
<evidence type="ECO:0008006" key="3">
    <source>
        <dbReference type="Google" id="ProtNLM"/>
    </source>
</evidence>
<evidence type="ECO:0000313" key="2">
    <source>
        <dbReference type="Proteomes" id="UP000663920"/>
    </source>
</evidence>
<dbReference type="Proteomes" id="UP000663920">
    <property type="component" value="Chromosome"/>
</dbReference>
<dbReference type="EMBL" id="CP071869">
    <property type="protein sequence ID" value="QTE21991.1"/>
    <property type="molecule type" value="Genomic_DNA"/>
</dbReference>